<sequence length="670" mass="77413">MLLSIIKSIDIFSQTFQFNSKKQKLRKRTLIGSLLTISIISITVLYLIQLLQQFANNQIDPTFKNQTFISKNEINVELKNDYFAYQLSQNGLNPIDQVQKEQNKTYVVAIAQFVYQDNSGQKSWRLKTFQCQDPKLAGYNCLDFSNVPSNYTIALDNSQNIYSYVMVSLYKCQDTDIRKTFVPDNCASLEKINAYLNSPATYLKVQIQVSQFNTTNKQIETCYRSQILLVSTSNIAISEIKLQQQSTTVKQGSILQTQETFNSPISYTVNTQMFDPKTIQNVIGLSYFTQFHINLDEFKQYTSIQYPTLPQILAQCNSAFTLLMCLGIIGSMFQDNYSLILGKENNLGDEEESQNKSQIQESQHFNEEDFQENVSGSVYIPSFKSKQFDNLSQFSRVKGQGRDAFQESTNTKIQQIALVNSQTNQEERMKEISPFSQSNNNKKQFNSCKLNLNSTFASYLTKQNSLRINEEEFFQQFNEELNKTQLQKNSSLFLQETKAFRIGQDQKDVQRKVKNKQQNKIDLIMQELGIESASKIIKDKLYKFKLCKKDAYLKSLGLEKQDLQFIDQQVDNITDYSKIVEELMFLKKAVMVILSKDQLASLQLVGCSRNFINHLQNKTNQDIKMSYFEEQLAISLQIEQQSQLIKQFIKKCQTQNNMSTIDKRIYSSLT</sequence>
<proteinExistence type="predicted"/>
<dbReference type="KEGG" id="tet:TTHERM_00614780"/>
<dbReference type="InParanoid" id="I7M3W1"/>
<dbReference type="Proteomes" id="UP000009168">
    <property type="component" value="Unassembled WGS sequence"/>
</dbReference>
<keyword evidence="1" id="KW-0812">Transmembrane</keyword>
<accession>I7M3W1</accession>
<keyword evidence="1" id="KW-1133">Transmembrane helix</keyword>
<feature type="transmembrane region" description="Helical" evidence="1">
    <location>
        <begin position="30"/>
        <end position="48"/>
    </location>
</feature>
<keyword evidence="3" id="KW-1185">Reference proteome</keyword>
<evidence type="ECO:0000256" key="1">
    <source>
        <dbReference type="SAM" id="Phobius"/>
    </source>
</evidence>
<protein>
    <submittedName>
        <fullName evidence="2">AMP-binding enzyme family protein</fullName>
    </submittedName>
</protein>
<evidence type="ECO:0000313" key="3">
    <source>
        <dbReference type="Proteomes" id="UP000009168"/>
    </source>
</evidence>
<dbReference type="AlphaFoldDB" id="I7M3W1"/>
<dbReference type="RefSeq" id="XP_001024647.2">
    <property type="nucleotide sequence ID" value="XM_001024647.2"/>
</dbReference>
<name>I7M3W1_TETTS</name>
<keyword evidence="1" id="KW-0472">Membrane</keyword>
<dbReference type="eggNOG" id="ENOG502SX70">
    <property type="taxonomic scope" value="Eukaryota"/>
</dbReference>
<reference evidence="3" key="1">
    <citation type="journal article" date="2006" name="PLoS Biol.">
        <title>Macronuclear genome sequence of the ciliate Tetrahymena thermophila, a model eukaryote.</title>
        <authorList>
            <person name="Eisen J.A."/>
            <person name="Coyne R.S."/>
            <person name="Wu M."/>
            <person name="Wu D."/>
            <person name="Thiagarajan M."/>
            <person name="Wortman J.R."/>
            <person name="Badger J.H."/>
            <person name="Ren Q."/>
            <person name="Amedeo P."/>
            <person name="Jones K.M."/>
            <person name="Tallon L.J."/>
            <person name="Delcher A.L."/>
            <person name="Salzberg S.L."/>
            <person name="Silva J.C."/>
            <person name="Haas B.J."/>
            <person name="Majoros W.H."/>
            <person name="Farzad M."/>
            <person name="Carlton J.M."/>
            <person name="Smith R.K. Jr."/>
            <person name="Garg J."/>
            <person name="Pearlman R.E."/>
            <person name="Karrer K.M."/>
            <person name="Sun L."/>
            <person name="Manning G."/>
            <person name="Elde N.C."/>
            <person name="Turkewitz A.P."/>
            <person name="Asai D.J."/>
            <person name="Wilkes D.E."/>
            <person name="Wang Y."/>
            <person name="Cai H."/>
            <person name="Collins K."/>
            <person name="Stewart B.A."/>
            <person name="Lee S.R."/>
            <person name="Wilamowska K."/>
            <person name="Weinberg Z."/>
            <person name="Ruzzo W.L."/>
            <person name="Wloga D."/>
            <person name="Gaertig J."/>
            <person name="Frankel J."/>
            <person name="Tsao C.-C."/>
            <person name="Gorovsky M.A."/>
            <person name="Keeling P.J."/>
            <person name="Waller R.F."/>
            <person name="Patron N.J."/>
            <person name="Cherry J.M."/>
            <person name="Stover N.A."/>
            <person name="Krieger C.J."/>
            <person name="del Toro C."/>
            <person name="Ryder H.F."/>
            <person name="Williamson S.C."/>
            <person name="Barbeau R.A."/>
            <person name="Hamilton E.P."/>
            <person name="Orias E."/>
        </authorList>
    </citation>
    <scope>NUCLEOTIDE SEQUENCE [LARGE SCALE GENOMIC DNA]</scope>
    <source>
        <strain evidence="3">SB210</strain>
    </source>
</reference>
<evidence type="ECO:0000313" key="2">
    <source>
        <dbReference type="EMBL" id="EAS04402.2"/>
    </source>
</evidence>
<dbReference type="GeneID" id="7837773"/>
<dbReference type="EMBL" id="GG662448">
    <property type="protein sequence ID" value="EAS04402.2"/>
    <property type="molecule type" value="Genomic_DNA"/>
</dbReference>
<organism evidence="2 3">
    <name type="scientific">Tetrahymena thermophila (strain SB210)</name>
    <dbReference type="NCBI Taxonomy" id="312017"/>
    <lineage>
        <taxon>Eukaryota</taxon>
        <taxon>Sar</taxon>
        <taxon>Alveolata</taxon>
        <taxon>Ciliophora</taxon>
        <taxon>Intramacronucleata</taxon>
        <taxon>Oligohymenophorea</taxon>
        <taxon>Hymenostomatida</taxon>
        <taxon>Tetrahymenina</taxon>
        <taxon>Tetrahymenidae</taxon>
        <taxon>Tetrahymena</taxon>
    </lineage>
</organism>
<gene>
    <name evidence="2" type="ORF">TTHERM_00614780</name>
</gene>